<keyword evidence="1" id="KW-1133">Transmembrane helix</keyword>
<keyword evidence="1" id="KW-0472">Membrane</keyword>
<dbReference type="AlphaFoldDB" id="A0A1X6WNR2"/>
<feature type="domain" description="Cell wall-active antibiotics response LiaF-like C-terminal" evidence="2">
    <location>
        <begin position="128"/>
        <end position="240"/>
    </location>
</feature>
<gene>
    <name evidence="4" type="ORF">FM121_07700</name>
</gene>
<dbReference type="InterPro" id="IPR016975">
    <property type="entry name" value="Cell_wall_LiaF"/>
</dbReference>
<dbReference type="OrthoDB" id="2351415at2"/>
<dbReference type="NCBIfam" id="NF040535">
    <property type="entry name" value="LiaF_C_term"/>
    <property type="match status" value="1"/>
</dbReference>
<feature type="domain" description="DUF7649" evidence="3">
    <location>
        <begin position="3"/>
        <end position="88"/>
    </location>
</feature>
<evidence type="ECO:0000313" key="4">
    <source>
        <dbReference type="EMBL" id="SLM85971.1"/>
    </source>
</evidence>
<dbReference type="Pfam" id="PF24661">
    <property type="entry name" value="DUF7649"/>
    <property type="match status" value="1"/>
</dbReference>
<reference evidence="5" key="1">
    <citation type="submission" date="2017-02" db="EMBL/GenBank/DDBJ databases">
        <authorList>
            <person name="Dridi B."/>
        </authorList>
    </citation>
    <scope>NUCLEOTIDE SEQUENCE [LARGE SCALE GENOMIC DNA]</scope>
    <source>
        <strain evidence="5">bH819</strain>
    </source>
</reference>
<dbReference type="GO" id="GO:0016020">
    <property type="term" value="C:membrane"/>
    <property type="evidence" value="ECO:0007669"/>
    <property type="project" value="InterPro"/>
</dbReference>
<dbReference type="EMBL" id="FWFD01000009">
    <property type="protein sequence ID" value="SLM85971.1"/>
    <property type="molecule type" value="Genomic_DNA"/>
</dbReference>
<evidence type="ECO:0000256" key="1">
    <source>
        <dbReference type="SAM" id="Phobius"/>
    </source>
</evidence>
<dbReference type="InterPro" id="IPR024425">
    <property type="entry name" value="LiaF-like_C"/>
</dbReference>
<accession>A0A1X6WNR2</accession>
<protein>
    <submittedName>
        <fullName evidence="4">Transporter LiaF</fullName>
    </submittedName>
</protein>
<evidence type="ECO:0000313" key="5">
    <source>
        <dbReference type="Proteomes" id="UP000195918"/>
    </source>
</evidence>
<dbReference type="InterPro" id="IPR056066">
    <property type="entry name" value="DUF7649"/>
</dbReference>
<organism evidence="4 5">
    <name type="scientific">Vagococcus fluvialis bH819</name>
    <dbReference type="NCBI Taxonomy" id="1255619"/>
    <lineage>
        <taxon>Bacteria</taxon>
        <taxon>Bacillati</taxon>
        <taxon>Bacillota</taxon>
        <taxon>Bacilli</taxon>
        <taxon>Lactobacillales</taxon>
        <taxon>Enterococcaceae</taxon>
        <taxon>Vagococcus</taxon>
    </lineage>
</organism>
<dbReference type="RefSeq" id="WP_086951597.1">
    <property type="nucleotide sequence ID" value="NZ_FWFD01000009.1"/>
</dbReference>
<name>A0A1X6WNR2_9ENTE</name>
<feature type="transmembrane region" description="Helical" evidence="1">
    <location>
        <begin position="60"/>
        <end position="87"/>
    </location>
</feature>
<evidence type="ECO:0000259" key="2">
    <source>
        <dbReference type="Pfam" id="PF09922"/>
    </source>
</evidence>
<keyword evidence="1" id="KW-0812">Transmembrane</keyword>
<evidence type="ECO:0000259" key="3">
    <source>
        <dbReference type="Pfam" id="PF24661"/>
    </source>
</evidence>
<keyword evidence="5" id="KW-1185">Reference proteome</keyword>
<dbReference type="Pfam" id="PF09922">
    <property type="entry name" value="LiaF-like_C"/>
    <property type="match status" value="1"/>
</dbReference>
<dbReference type="Proteomes" id="UP000195918">
    <property type="component" value="Unassembled WGS sequence"/>
</dbReference>
<dbReference type="PIRSF" id="PIRSF031509">
    <property type="entry name" value="Cell_wall_LiaF/YvqF"/>
    <property type="match status" value="1"/>
</dbReference>
<dbReference type="InterPro" id="IPR047793">
    <property type="entry name" value="LiaF_C"/>
</dbReference>
<proteinExistence type="predicted"/>
<sequence length="243" mass="27864">MQSSWRFFIVTELLLLLWAIYQLFDNVLILLFLIFAIINFVYSAKKIYKTSFNQFQKFASLVAILICLLNIPAVWLMLVIAILFIGLKGVEVSGIDLFSSAPWRKKQIKMVKTVTSETKSGRRFKRPWIGNQRFGNDTYEWDDINMSILYGDTIIDLGNTLLPKEDNVVIVRKGFGKTRILVPTGIGVVLEHSAMVGQAVFEGEHFQLKNESLKLYSNEYDEAVRRIKIVTNTLFGDVEVIRV</sequence>